<dbReference type="EMBL" id="RXHJ01000019">
    <property type="protein sequence ID" value="RSZ61547.1"/>
    <property type="molecule type" value="Genomic_DNA"/>
</dbReference>
<feature type="compositionally biased region" description="Gly residues" evidence="1">
    <location>
        <begin position="192"/>
        <end position="201"/>
    </location>
</feature>
<evidence type="ECO:0000259" key="2">
    <source>
        <dbReference type="Pfam" id="PF21722"/>
    </source>
</evidence>
<proteinExistence type="predicted"/>
<dbReference type="RefSeq" id="WP_126121744.1">
    <property type="nucleotide sequence ID" value="NZ_RXHJ01000019.1"/>
</dbReference>
<evidence type="ECO:0000313" key="3">
    <source>
        <dbReference type="EMBL" id="RSZ61547.1"/>
    </source>
</evidence>
<sequence length="228" mass="22916">MPLQIDGKNVGEIRLAQIDGTLAVMGETCVWDSGEWRTIYTSVRPLHFEVLEITTAGTHTITIPDWCTHVAAILVGGGGGGGKWRANSTTGQGGNRGEGRVLDLAVTPGTLTLALTVGAGGGAGASNYPGGTGGSTTLLGASAPGGSGGSSSGSPLAGQEDTLPIDPKVVPLTDGQTQFFIGPSGKTYGEAGQRGGGGSGGNSELTKPSAPGGDGWARIWMWNRDPRT</sequence>
<feature type="domain" description="Glycine-rich" evidence="2">
    <location>
        <begin position="54"/>
        <end position="217"/>
    </location>
</feature>
<evidence type="ECO:0000256" key="1">
    <source>
        <dbReference type="SAM" id="MobiDB-lite"/>
    </source>
</evidence>
<protein>
    <recommendedName>
        <fullName evidence="2">Glycine-rich domain-containing protein</fullName>
    </recommendedName>
</protein>
<dbReference type="Pfam" id="PF21722">
    <property type="entry name" value="Gly_rich_2"/>
    <property type="match status" value="1"/>
</dbReference>
<organism evidence="3 4">
    <name type="scientific">Corynebacterium hylobatis</name>
    <dbReference type="NCBI Taxonomy" id="1859290"/>
    <lineage>
        <taxon>Bacteria</taxon>
        <taxon>Bacillati</taxon>
        <taxon>Actinomycetota</taxon>
        <taxon>Actinomycetes</taxon>
        <taxon>Mycobacteriales</taxon>
        <taxon>Corynebacteriaceae</taxon>
        <taxon>Corynebacterium</taxon>
    </lineage>
</organism>
<name>A0A3S0B341_9CORY</name>
<comment type="caution">
    <text evidence="3">The sequence shown here is derived from an EMBL/GenBank/DDBJ whole genome shotgun (WGS) entry which is preliminary data.</text>
</comment>
<feature type="region of interest" description="Disordered" evidence="1">
    <location>
        <begin position="182"/>
        <end position="228"/>
    </location>
</feature>
<dbReference type="Proteomes" id="UP000274907">
    <property type="component" value="Unassembled WGS sequence"/>
</dbReference>
<evidence type="ECO:0000313" key="4">
    <source>
        <dbReference type="Proteomes" id="UP000274907"/>
    </source>
</evidence>
<dbReference type="InterPro" id="IPR049304">
    <property type="entry name" value="Gly_rich_dom"/>
</dbReference>
<keyword evidence="4" id="KW-1185">Reference proteome</keyword>
<reference evidence="3 4" key="1">
    <citation type="submission" date="2018-12" db="EMBL/GenBank/DDBJ databases">
        <title>YIM 101343 draft genome.</title>
        <authorList>
            <person name="Chen X."/>
        </authorList>
    </citation>
    <scope>NUCLEOTIDE SEQUENCE [LARGE SCALE GENOMIC DNA]</scope>
    <source>
        <strain evidence="3 4">YIM 101343</strain>
    </source>
</reference>
<dbReference type="AlphaFoldDB" id="A0A3S0B341"/>
<feature type="region of interest" description="Disordered" evidence="1">
    <location>
        <begin position="136"/>
        <end position="167"/>
    </location>
</feature>
<gene>
    <name evidence="3" type="ORF">EAH68_12865</name>
</gene>
<accession>A0A3S0B341</accession>